<evidence type="ECO:0008006" key="9">
    <source>
        <dbReference type="Google" id="ProtNLM"/>
    </source>
</evidence>
<organism evidence="7 8">
    <name type="scientific">Ceratopteris richardii</name>
    <name type="common">Triangle waterfern</name>
    <dbReference type="NCBI Taxonomy" id="49495"/>
    <lineage>
        <taxon>Eukaryota</taxon>
        <taxon>Viridiplantae</taxon>
        <taxon>Streptophyta</taxon>
        <taxon>Embryophyta</taxon>
        <taxon>Tracheophyta</taxon>
        <taxon>Polypodiopsida</taxon>
        <taxon>Polypodiidae</taxon>
        <taxon>Polypodiales</taxon>
        <taxon>Pteridineae</taxon>
        <taxon>Pteridaceae</taxon>
        <taxon>Parkerioideae</taxon>
        <taxon>Ceratopteris</taxon>
    </lineage>
</organism>
<evidence type="ECO:0000256" key="3">
    <source>
        <dbReference type="ARBA" id="ARBA00022832"/>
    </source>
</evidence>
<reference evidence="7" key="1">
    <citation type="submission" date="2021-08" db="EMBL/GenBank/DDBJ databases">
        <title>WGS assembly of Ceratopteris richardii.</title>
        <authorList>
            <person name="Marchant D.B."/>
            <person name="Chen G."/>
            <person name="Jenkins J."/>
            <person name="Shu S."/>
            <person name="Leebens-Mack J."/>
            <person name="Grimwood J."/>
            <person name="Schmutz J."/>
            <person name="Soltis P."/>
            <person name="Soltis D."/>
            <person name="Chen Z.-H."/>
        </authorList>
    </citation>
    <scope>NUCLEOTIDE SEQUENCE</scope>
    <source>
        <strain evidence="7">Whitten #5841</strain>
        <tissue evidence="7">Leaf</tissue>
    </source>
</reference>
<dbReference type="PANTHER" id="PTHR43859">
    <property type="entry name" value="ACYL-ACTIVATING ENZYME"/>
    <property type="match status" value="1"/>
</dbReference>
<keyword evidence="8" id="KW-1185">Reference proteome</keyword>
<comment type="caution">
    <text evidence="7">The sequence shown here is derived from an EMBL/GenBank/DDBJ whole genome shotgun (WGS) entry which is preliminary data.</text>
</comment>
<evidence type="ECO:0000313" key="8">
    <source>
        <dbReference type="Proteomes" id="UP000825935"/>
    </source>
</evidence>
<dbReference type="Gene3D" id="3.40.50.12780">
    <property type="entry name" value="N-terminal domain of ligase-like"/>
    <property type="match status" value="1"/>
</dbReference>
<dbReference type="PANTHER" id="PTHR43859:SF4">
    <property type="entry name" value="BUTANOATE--COA LIGASE AAE1-RELATED"/>
    <property type="match status" value="1"/>
</dbReference>
<dbReference type="InterPro" id="IPR025110">
    <property type="entry name" value="AMP-bd_C"/>
</dbReference>
<dbReference type="FunFam" id="3.30.300.30:FF:000008">
    <property type="entry name" value="2,3-dihydroxybenzoate-AMP ligase"/>
    <property type="match status" value="1"/>
</dbReference>
<dbReference type="SUPFAM" id="SSF56801">
    <property type="entry name" value="Acetyl-CoA synthetase-like"/>
    <property type="match status" value="1"/>
</dbReference>
<feature type="domain" description="AMP-binding enzyme C-terminal" evidence="6">
    <location>
        <begin position="451"/>
        <end position="523"/>
    </location>
</feature>
<dbReference type="InterPro" id="IPR042099">
    <property type="entry name" value="ANL_N_sf"/>
</dbReference>
<protein>
    <recommendedName>
        <fullName evidence="9">4-coumarate--CoA ligase</fullName>
    </recommendedName>
</protein>
<dbReference type="Gene3D" id="3.30.300.30">
    <property type="match status" value="1"/>
</dbReference>
<evidence type="ECO:0000256" key="4">
    <source>
        <dbReference type="ARBA" id="ARBA00023098"/>
    </source>
</evidence>
<feature type="domain" description="AMP-dependent synthetase/ligase" evidence="5">
    <location>
        <begin position="19"/>
        <end position="401"/>
    </location>
</feature>
<proteinExistence type="inferred from homology"/>
<dbReference type="GO" id="GO:0006631">
    <property type="term" value="P:fatty acid metabolic process"/>
    <property type="evidence" value="ECO:0007669"/>
    <property type="project" value="UniProtKB-KW"/>
</dbReference>
<evidence type="ECO:0000256" key="1">
    <source>
        <dbReference type="ARBA" id="ARBA00006432"/>
    </source>
</evidence>
<dbReference type="InterPro" id="IPR000873">
    <property type="entry name" value="AMP-dep_synth/lig_dom"/>
</dbReference>
<evidence type="ECO:0000313" key="7">
    <source>
        <dbReference type="EMBL" id="KAH7365350.1"/>
    </source>
</evidence>
<dbReference type="OMA" id="SANYFPL"/>
<accession>A0A8T2SRC4</accession>
<evidence type="ECO:0000259" key="6">
    <source>
        <dbReference type="Pfam" id="PF13193"/>
    </source>
</evidence>
<comment type="similarity">
    <text evidence="1">Belongs to the ATP-dependent AMP-binding enzyme family.</text>
</comment>
<dbReference type="Pfam" id="PF00501">
    <property type="entry name" value="AMP-binding"/>
    <property type="match status" value="1"/>
</dbReference>
<evidence type="ECO:0000256" key="2">
    <source>
        <dbReference type="ARBA" id="ARBA00022598"/>
    </source>
</evidence>
<dbReference type="CDD" id="cd12118">
    <property type="entry name" value="ttLC_FACS_AEE21_like"/>
    <property type="match status" value="1"/>
</dbReference>
<dbReference type="InterPro" id="IPR045851">
    <property type="entry name" value="AMP-bd_C_sf"/>
</dbReference>
<dbReference type="AlphaFoldDB" id="A0A8T2SRC4"/>
<keyword evidence="2" id="KW-0436">Ligase</keyword>
<name>A0A8T2SRC4_CERRI</name>
<dbReference type="Pfam" id="PF13193">
    <property type="entry name" value="AMP-binding_C"/>
    <property type="match status" value="1"/>
</dbReference>
<dbReference type="EMBL" id="CM035423">
    <property type="protein sequence ID" value="KAH7365350.1"/>
    <property type="molecule type" value="Genomic_DNA"/>
</dbReference>
<dbReference type="Proteomes" id="UP000825935">
    <property type="component" value="Chromosome 18"/>
</dbReference>
<gene>
    <name evidence="7" type="ORF">KP509_18G022500</name>
</gene>
<sequence length="547" mass="60383">MASKCPANFPAITPLMFLERTAISYGERPAVIYGDTVYTWAQTFERCRRLASGLASLNIQPGDVVSVVAPNVPAMYELHFGVPMVGAILNTLNVRLNAATLASLLQHSGSKMIFVDRQYVPVIYETLKLQKEQSSKIPVLIVIEDLYGLGGSSSNSELEYESLLSQGDPEFQFRWPLDEWETISLNYTSGTTSRPKGVEYHHRGAYINSIVTASMWGMKDFPVHLWTVPMFHCNGWCLTWTVAAQAGTNVCLRTVTAEGAYNAILKHKVTHLSGAPIVLNILASAPPSDVKKLPSKVQVLTGGAPPPPSILSRMEDLGFDVTHSYGLTETFGPALYCRWKPEWNSLVLEERAIFKSRQGLGTLAVVEAAIMNPKTMEKVPRDGKTVGEVMLKGAAIMKGYWNDEKATRLAFEGGWFHTGDLGVMHADGYIQLKDRSKDIIISGGENISSIEVESIIYNHPQVIEAAVVARPDDHWGETPCAFVHVSGHLSSDSLIAYCRERLPHFMVPRSVVFGELPKTSTGKIQKYLLRERAKAMGTLQKNTLSRL</sequence>
<dbReference type="GO" id="GO:0016874">
    <property type="term" value="F:ligase activity"/>
    <property type="evidence" value="ECO:0007669"/>
    <property type="project" value="UniProtKB-KW"/>
</dbReference>
<dbReference type="NCBIfam" id="NF006020">
    <property type="entry name" value="PRK08162.1"/>
    <property type="match status" value="1"/>
</dbReference>
<dbReference type="FunFam" id="3.40.50.12780:FF:000003">
    <property type="entry name" value="Long-chain-fatty-acid--CoA ligase FadD"/>
    <property type="match status" value="1"/>
</dbReference>
<keyword evidence="4" id="KW-0443">Lipid metabolism</keyword>
<dbReference type="OrthoDB" id="10253115at2759"/>
<keyword evidence="3" id="KW-0276">Fatty acid metabolism</keyword>
<evidence type="ECO:0000259" key="5">
    <source>
        <dbReference type="Pfam" id="PF00501"/>
    </source>
</evidence>